<evidence type="ECO:0000259" key="1">
    <source>
        <dbReference type="Pfam" id="PF13088"/>
    </source>
</evidence>
<dbReference type="InterPro" id="IPR011040">
    <property type="entry name" value="Sialidase"/>
</dbReference>
<dbReference type="CDD" id="cd15482">
    <property type="entry name" value="Sialidase_non-viral"/>
    <property type="match status" value="1"/>
</dbReference>
<reference evidence="2 3" key="1">
    <citation type="journal article" date="2015" name="Genome Biol. Evol.">
        <title>Comparative Genomics of a Bacterivorous Green Alga Reveals Evolutionary Causalities and Consequences of Phago-Mixotrophic Mode of Nutrition.</title>
        <authorList>
            <person name="Burns J.A."/>
            <person name="Paasch A."/>
            <person name="Narechania A."/>
            <person name="Kim E."/>
        </authorList>
    </citation>
    <scope>NUCLEOTIDE SEQUENCE [LARGE SCALE GENOMIC DNA]</scope>
    <source>
        <strain evidence="2 3">PLY_AMNH</strain>
    </source>
</reference>
<sequence length="206" mass="22781">MRVTLNVLQISVEVRVTLASLPARRQVYPAHPQRGWECEGSTWAAYGAIVAPPGVQTNLLEGSVVELLTGAVLMLLRSNTGCLFESISMDKGKTWSMAAPSRLPNPNSKVHIMRIEPSGHLLLAFNNHKHTGARRGAECKSCRSDLELAVSEDDGHTWQRLGVLDNEAAPGIRLHYPTMVQAKDKLVIVYSRFYLYKDPGLYSEAQ</sequence>
<keyword evidence="3" id="KW-1185">Reference proteome</keyword>
<name>A0AAE0FHH6_9CHLO</name>
<feature type="domain" description="Sialidase" evidence="1">
    <location>
        <begin position="41"/>
        <end position="186"/>
    </location>
</feature>
<dbReference type="InterPro" id="IPR036278">
    <property type="entry name" value="Sialidase_sf"/>
</dbReference>
<protein>
    <recommendedName>
        <fullName evidence="1">Sialidase domain-containing protein</fullName>
    </recommendedName>
</protein>
<dbReference type="SUPFAM" id="SSF50939">
    <property type="entry name" value="Sialidases"/>
    <property type="match status" value="1"/>
</dbReference>
<dbReference type="PANTHER" id="PTHR43752">
    <property type="entry name" value="BNR/ASP-BOX REPEAT FAMILY PROTEIN"/>
    <property type="match status" value="1"/>
</dbReference>
<dbReference type="AlphaFoldDB" id="A0AAE0FHH6"/>
<comment type="caution">
    <text evidence="2">The sequence shown here is derived from an EMBL/GenBank/DDBJ whole genome shotgun (WGS) entry which is preliminary data.</text>
</comment>
<evidence type="ECO:0000313" key="3">
    <source>
        <dbReference type="Proteomes" id="UP001190700"/>
    </source>
</evidence>
<feature type="non-terminal residue" evidence="2">
    <location>
        <position position="206"/>
    </location>
</feature>
<proteinExistence type="predicted"/>
<dbReference type="Gene3D" id="2.120.10.10">
    <property type="match status" value="1"/>
</dbReference>
<accession>A0AAE0FHH6</accession>
<dbReference type="Pfam" id="PF13088">
    <property type="entry name" value="BNR_2"/>
    <property type="match status" value="1"/>
</dbReference>
<gene>
    <name evidence="2" type="ORF">CYMTET_31306</name>
</gene>
<evidence type="ECO:0000313" key="2">
    <source>
        <dbReference type="EMBL" id="KAK3259709.1"/>
    </source>
</evidence>
<dbReference type="EMBL" id="LGRX02018519">
    <property type="protein sequence ID" value="KAK3259709.1"/>
    <property type="molecule type" value="Genomic_DNA"/>
</dbReference>
<dbReference type="PANTHER" id="PTHR43752:SF2">
    <property type="entry name" value="BNR_ASP-BOX REPEAT FAMILY PROTEIN"/>
    <property type="match status" value="1"/>
</dbReference>
<dbReference type="Proteomes" id="UP001190700">
    <property type="component" value="Unassembled WGS sequence"/>
</dbReference>
<organism evidence="2 3">
    <name type="scientific">Cymbomonas tetramitiformis</name>
    <dbReference type="NCBI Taxonomy" id="36881"/>
    <lineage>
        <taxon>Eukaryota</taxon>
        <taxon>Viridiplantae</taxon>
        <taxon>Chlorophyta</taxon>
        <taxon>Pyramimonadophyceae</taxon>
        <taxon>Pyramimonadales</taxon>
        <taxon>Pyramimonadaceae</taxon>
        <taxon>Cymbomonas</taxon>
    </lineage>
</organism>